<dbReference type="OrthoDB" id="190810at2"/>
<keyword evidence="1" id="KW-0547">Nucleotide-binding</keyword>
<dbReference type="InterPro" id="IPR041664">
    <property type="entry name" value="AAA_16"/>
</dbReference>
<dbReference type="GO" id="GO:0035556">
    <property type="term" value="P:intracellular signal transduction"/>
    <property type="evidence" value="ECO:0007669"/>
    <property type="project" value="InterPro"/>
</dbReference>
<proteinExistence type="predicted"/>
<dbReference type="RefSeq" id="WP_038289734.1">
    <property type="nucleotide sequence ID" value="NZ_BAVR01000038.1"/>
</dbReference>
<dbReference type="InterPro" id="IPR027417">
    <property type="entry name" value="P-loop_NTPase"/>
</dbReference>
<dbReference type="SMART" id="SM00028">
    <property type="entry name" value="TPR"/>
    <property type="match status" value="8"/>
</dbReference>
<protein>
    <submittedName>
        <fullName evidence="4">Adenylate cyclase</fullName>
    </submittedName>
</protein>
<dbReference type="PANTHER" id="PTHR16305">
    <property type="entry name" value="TESTICULAR SOLUBLE ADENYLYL CYCLASE"/>
    <property type="match status" value="1"/>
</dbReference>
<dbReference type="Gene3D" id="1.25.40.10">
    <property type="entry name" value="Tetratricopeptide repeat domain"/>
    <property type="match status" value="3"/>
</dbReference>
<dbReference type="GO" id="GO:0005524">
    <property type="term" value="F:ATP binding"/>
    <property type="evidence" value="ECO:0007669"/>
    <property type="project" value="UniProtKB-KW"/>
</dbReference>
<dbReference type="GO" id="GO:0005737">
    <property type="term" value="C:cytoplasm"/>
    <property type="evidence" value="ECO:0007669"/>
    <property type="project" value="TreeGrafter"/>
</dbReference>
<dbReference type="Gene3D" id="3.30.70.1230">
    <property type="entry name" value="Nucleotide cyclase"/>
    <property type="match status" value="1"/>
</dbReference>
<dbReference type="CDD" id="cd07302">
    <property type="entry name" value="CHD"/>
    <property type="match status" value="1"/>
</dbReference>
<dbReference type="GO" id="GO:0009190">
    <property type="term" value="P:cyclic nucleotide biosynthetic process"/>
    <property type="evidence" value="ECO:0007669"/>
    <property type="project" value="InterPro"/>
</dbReference>
<evidence type="ECO:0000313" key="5">
    <source>
        <dbReference type="Proteomes" id="UP000019109"/>
    </source>
</evidence>
<dbReference type="Pfam" id="PF13191">
    <property type="entry name" value="AAA_16"/>
    <property type="match status" value="1"/>
</dbReference>
<dbReference type="Pfam" id="PF00211">
    <property type="entry name" value="Guanylate_cyc"/>
    <property type="match status" value="1"/>
</dbReference>
<dbReference type="AlphaFoldDB" id="W4V7X3"/>
<accession>W4V7X3</accession>
<feature type="domain" description="Guanylate cyclase" evidence="3">
    <location>
        <begin position="73"/>
        <end position="205"/>
    </location>
</feature>
<organism evidence="4 5">
    <name type="scientific">Acetivibrio straminisolvens JCM 21531</name>
    <dbReference type="NCBI Taxonomy" id="1294263"/>
    <lineage>
        <taxon>Bacteria</taxon>
        <taxon>Bacillati</taxon>
        <taxon>Bacillota</taxon>
        <taxon>Clostridia</taxon>
        <taxon>Eubacteriales</taxon>
        <taxon>Oscillospiraceae</taxon>
        <taxon>Acetivibrio</taxon>
    </lineage>
</organism>
<dbReference type="PANTHER" id="PTHR16305:SF28">
    <property type="entry name" value="GUANYLATE CYCLASE DOMAIN-CONTAINING PROTEIN"/>
    <property type="match status" value="1"/>
</dbReference>
<dbReference type="EMBL" id="BAVR01000038">
    <property type="protein sequence ID" value="GAE89465.1"/>
    <property type="molecule type" value="Genomic_DNA"/>
</dbReference>
<keyword evidence="5" id="KW-1185">Reference proteome</keyword>
<evidence type="ECO:0000259" key="3">
    <source>
        <dbReference type="PROSITE" id="PS50125"/>
    </source>
</evidence>
<gene>
    <name evidence="4" type="ORF">JCM21531_2996</name>
</gene>
<sequence length="1172" mass="133731">MICFNCGIKLHSSELKECRLCGVKFEKVCTSCNFPNPLMGKYCFNCGTRLLSLEPQSSIQNFDTLSENRRNVAVIFADVSGFTALSEKLDPEEVRELINDCFDYITRPVYELEGTIDKYMGDCVMILFGAKYIHSDDAKRAVMCAMRMMNLIREFSLERLSSKGLSLDLSIGINYGLVVTGSVGNAFDKDYTVIGDIVNTAQRLQSNAGRGTVLVSESVFVETKGIIKYSEPMEIKVKNKEKTVRCYFPIEISAEYDCDSKNIFVGREKELGLLVSIYNNILNTSTKCINIIGEAGVGKTSLLREFLSKLDQDIKKVWVELNSFSPNKAYCTISGILMNIMNINSKESSSVKQRRLLSFLDYIMAGLSEEEIKRNSDFIGLVLGLKRDNEFQNILNSMSFENIRKEIIKQLSLFFTKLSQKFRTVIVVDDMHWSDTNSLQILKELIKCLSLVNITFIFTSRYELEELEPFSDINYHNLKLQPLTENAIRALVCKLLDCDQIDETLFGEIMKFTNGNPLYINEFVQSIKRTESFLIIDGVGSIDSDKVISLPNNIQSLILANISEMNEAEKSFLQAASVIGKEFSLSILGPLLEMDSDEINDIVRLPVRLNIISLKTAYTALGVVEKIFVFNQDMEREVIYDSILNKNKKELHKKIGELIEAKHSGELEGYYEILFTHFIKSGQSKKAAEYSYKTAIKDKENYNFPSSLEYYSKFLQLVSEEGSTQMDSRVLDAYRDMGYINFIMADYGASLNNLKKALEVAALYDDIYSIKLMIADVYKEQDMYDEALEIIDELQPKIKEENTLYGKLLQMKCNILRILGNTDALTIAQKSEQLLIKMKNFENLAETMNQAAIIYYAKGDVSNSLSCFDKSYKYAEKINNFALMAKIAGNLGVIHHATGMISKAQEFFDRSMQISKKISDQQGYIAGCINLGILYVDKGLFDKAEVLFNEAVEISREISSRLNECIAVANIGEIMFKRGLDYKALEYYNRTFEIAREIKVPLGEGIYHLSTARMYIEKNMEGNVRKMLDIAFKIFTEAEEIAYLSDYYRIKALYEFAEGKIDAALEDCKKAADIAQKIRSDIRRLKALRLEGRIMACTEQNESAFKLFEESITLSHQLESEYEAAKGYIERLKLHRKLGDWDKARKDLERARECASKFDRCRLREIIEEYEL</sequence>
<dbReference type="InterPro" id="IPR001054">
    <property type="entry name" value="A/G_cyclase"/>
</dbReference>
<dbReference type="Proteomes" id="UP000019109">
    <property type="component" value="Unassembled WGS sequence"/>
</dbReference>
<evidence type="ECO:0000313" key="4">
    <source>
        <dbReference type="EMBL" id="GAE89465.1"/>
    </source>
</evidence>
<comment type="caution">
    <text evidence="4">The sequence shown here is derived from an EMBL/GenBank/DDBJ whole genome shotgun (WGS) entry which is preliminary data.</text>
</comment>
<evidence type="ECO:0000256" key="1">
    <source>
        <dbReference type="ARBA" id="ARBA00022741"/>
    </source>
</evidence>
<dbReference type="SMART" id="SM00044">
    <property type="entry name" value="CYCc"/>
    <property type="match status" value="1"/>
</dbReference>
<evidence type="ECO:0000256" key="2">
    <source>
        <dbReference type="ARBA" id="ARBA00022840"/>
    </source>
</evidence>
<dbReference type="Gene3D" id="3.40.50.300">
    <property type="entry name" value="P-loop containing nucleotide triphosphate hydrolases"/>
    <property type="match status" value="1"/>
</dbReference>
<dbReference type="GO" id="GO:0004016">
    <property type="term" value="F:adenylate cyclase activity"/>
    <property type="evidence" value="ECO:0007669"/>
    <property type="project" value="TreeGrafter"/>
</dbReference>
<dbReference type="STRING" id="1294263.JCM21531_2996"/>
<name>W4V7X3_9FIRM</name>
<dbReference type="SUPFAM" id="SSF55073">
    <property type="entry name" value="Nucleotide cyclase"/>
    <property type="match status" value="1"/>
</dbReference>
<dbReference type="InterPro" id="IPR019734">
    <property type="entry name" value="TPR_rpt"/>
</dbReference>
<dbReference type="PROSITE" id="PS50125">
    <property type="entry name" value="GUANYLATE_CYCLASE_2"/>
    <property type="match status" value="1"/>
</dbReference>
<dbReference type="InterPro" id="IPR011990">
    <property type="entry name" value="TPR-like_helical_dom_sf"/>
</dbReference>
<dbReference type="Pfam" id="PF13424">
    <property type="entry name" value="TPR_12"/>
    <property type="match status" value="1"/>
</dbReference>
<dbReference type="SUPFAM" id="SSF52540">
    <property type="entry name" value="P-loop containing nucleoside triphosphate hydrolases"/>
    <property type="match status" value="1"/>
</dbReference>
<keyword evidence="2" id="KW-0067">ATP-binding</keyword>
<reference evidence="4" key="1">
    <citation type="journal article" date="2014" name="Genome Announc.">
        <title>Draft Genome Sequence of Clostridium straminisolvens Strain JCM 21531T, Isolated from a Cellulose-Degrading Bacterial Community.</title>
        <authorList>
            <person name="Yuki M."/>
            <person name="Oshima K."/>
            <person name="Suda W."/>
            <person name="Sakamoto M."/>
            <person name="Kitamura K."/>
            <person name="Iida T."/>
            <person name="Hattori M."/>
            <person name="Ohkuma M."/>
        </authorList>
    </citation>
    <scope>NUCLEOTIDE SEQUENCE [LARGE SCALE GENOMIC DNA]</scope>
    <source>
        <strain evidence="4">JCM 21531</strain>
    </source>
</reference>
<dbReference type="SUPFAM" id="SSF48452">
    <property type="entry name" value="TPR-like"/>
    <property type="match status" value="4"/>
</dbReference>
<dbReference type="InterPro" id="IPR029787">
    <property type="entry name" value="Nucleotide_cyclase"/>
</dbReference>